<dbReference type="eggNOG" id="KOG0619">
    <property type="taxonomic scope" value="Eukaryota"/>
</dbReference>
<dbReference type="PROSITE" id="PS51450">
    <property type="entry name" value="LRR"/>
    <property type="match status" value="2"/>
</dbReference>
<evidence type="ECO:0000256" key="3">
    <source>
        <dbReference type="SAM" id="Phobius"/>
    </source>
</evidence>
<sequence>MIDVGRFLKYSIFLLVLLLANGFQIAWSNDETCWINEDVCKVRAELYQNFEFANGLAMQIDCLEKQSENLENDLLVVDVDEGGAQKQQQQPQQPSTASEFSTLWHRRFMGIQSVMLDGCQTPLNTPTYGLEFLPICANVTKVGLQNFHIDSLAPLQCAGQLDQLEYLVLQHNEIASIDDDSFGGHYPQLRVLELQGNSLKKIQNKSLQTLRALEHLKISKESVLMLKTPDLFESTAAISIYLVELKQMTSEIFRHLPETLQTLYVADTAIDNGGGGVAVKLINAHALGNLTIARCALEAFTLIDKHSSVAVINLQGNALKEFHAYENQLKELDLGGNSLDYFPHEWLKNLTALERLSLRSNRLHILSLFELMDRLPNGHYVDLRDNRLQTLQEVDKEFPSWQTLQMRLKADHNPWDCLWLHDFAHAYPEKFRLLQYDKFISRINVNGLECIPSENPPAPPIETKKHQTLEESPPTAAPQIPPMNVLYTAGPNGDQWEFKRNQRAEALIIVFMLPLGIAFLFLLLYMWIYCQKMFHLSYYKNFSCVRNQVPIASQRFDVVRQLPPLPSSELNGGIPTTVVNEPGGYEVPLHGMCSECNCKSLAYENQDKCHKTVHITYGDTSPQELPHQIYEEIINVSDNEQQK</sequence>
<evidence type="ECO:0000256" key="1">
    <source>
        <dbReference type="ARBA" id="ARBA00022614"/>
    </source>
</evidence>
<dbReference type="InterPro" id="IPR003591">
    <property type="entry name" value="Leu-rich_rpt_typical-subtyp"/>
</dbReference>
<dbReference type="Pfam" id="PF00560">
    <property type="entry name" value="LRR_1"/>
    <property type="match status" value="1"/>
</dbReference>
<dbReference type="InterPro" id="IPR032675">
    <property type="entry name" value="LRR_dom_sf"/>
</dbReference>
<dbReference type="AlphaFoldDB" id="T1PJM3"/>
<keyword evidence="7" id="KW-1185">Reference proteome</keyword>
<dbReference type="RefSeq" id="XP_005179752.1">
    <property type="nucleotide sequence ID" value="XM_005179695.3"/>
</dbReference>
<keyword evidence="3" id="KW-1133">Transmembrane helix</keyword>
<dbReference type="OrthoDB" id="676979at2759"/>
<evidence type="ECO:0000313" key="7">
    <source>
        <dbReference type="Proteomes" id="UP001652621"/>
    </source>
</evidence>
<keyword evidence="1" id="KW-0433">Leucine-rich repeat</keyword>
<keyword evidence="3" id="KW-0812">Transmembrane</keyword>
<dbReference type="Pfam" id="PF13855">
    <property type="entry name" value="LRR_8"/>
    <property type="match status" value="1"/>
</dbReference>
<dbReference type="VEuPathDB" id="VectorBase:MDOA006200"/>
<reference evidence="5" key="1">
    <citation type="submission" date="2012-08" db="EMBL/GenBank/DDBJ databases">
        <title>Transcriptome of adult Musca domestica launches a platform for comparative house fly gene expression and characterization of differential gene expression among resistant and susceptible house flies.</title>
        <authorList>
            <person name="Liu N."/>
            <person name="Zhang L."/>
            <person name="Li M."/>
            <person name="Reid W."/>
        </authorList>
    </citation>
    <scope>NUCLEOTIDE SEQUENCE</scope>
    <source>
        <strain evidence="5">ALHF</strain>
        <tissue evidence="5">Whole body</tissue>
    </source>
</reference>
<keyword evidence="2" id="KW-0677">Repeat</keyword>
<dbReference type="VEuPathDB" id="VectorBase:MDOMA2_013307"/>
<evidence type="ECO:0000256" key="4">
    <source>
        <dbReference type="SAM" id="SignalP"/>
    </source>
</evidence>
<dbReference type="GeneID" id="101895537"/>
<dbReference type="KEGG" id="mde:101895537"/>
<dbReference type="Gene3D" id="3.80.10.10">
    <property type="entry name" value="Ribonuclease Inhibitor"/>
    <property type="match status" value="1"/>
</dbReference>
<dbReference type="SMART" id="SM00369">
    <property type="entry name" value="LRR_TYP"/>
    <property type="match status" value="4"/>
</dbReference>
<proteinExistence type="evidence at transcript level"/>
<organism evidence="5">
    <name type="scientific">Musca domestica</name>
    <name type="common">House fly</name>
    <dbReference type="NCBI Taxonomy" id="7370"/>
    <lineage>
        <taxon>Eukaryota</taxon>
        <taxon>Metazoa</taxon>
        <taxon>Ecdysozoa</taxon>
        <taxon>Arthropoda</taxon>
        <taxon>Hexapoda</taxon>
        <taxon>Insecta</taxon>
        <taxon>Pterygota</taxon>
        <taxon>Neoptera</taxon>
        <taxon>Endopterygota</taxon>
        <taxon>Diptera</taxon>
        <taxon>Brachycera</taxon>
        <taxon>Muscomorpha</taxon>
        <taxon>Muscoidea</taxon>
        <taxon>Muscidae</taxon>
        <taxon>Musca</taxon>
    </lineage>
</organism>
<dbReference type="Proteomes" id="UP001652621">
    <property type="component" value="Unplaced"/>
</dbReference>
<accession>T1PJM3</accession>
<gene>
    <name evidence="6" type="primary">101895537</name>
    <name evidence="8" type="synonym">LOC101895537</name>
</gene>
<protein>
    <submittedName>
        <fullName evidence="5 6">Leucine rich repeat protein</fullName>
    </submittedName>
    <submittedName>
        <fullName evidence="8">Uncharacterized protein LOC101895537</fullName>
    </submittedName>
</protein>
<evidence type="ECO:0000313" key="8">
    <source>
        <dbReference type="RefSeq" id="XP_005179752.1"/>
    </source>
</evidence>
<dbReference type="EnsemblMetazoa" id="MDOA006200-RA">
    <property type="protein sequence ID" value="MDOA006200-PA"/>
    <property type="gene ID" value="MDOA006200"/>
</dbReference>
<keyword evidence="3" id="KW-0472">Membrane</keyword>
<evidence type="ECO:0000256" key="2">
    <source>
        <dbReference type="ARBA" id="ARBA00022737"/>
    </source>
</evidence>
<keyword evidence="4" id="KW-0732">Signal</keyword>
<evidence type="ECO:0000313" key="6">
    <source>
        <dbReference type="EnsemblMetazoa" id="MDOA006200-PA"/>
    </source>
</evidence>
<dbReference type="PANTHER" id="PTHR24366:SF96">
    <property type="entry name" value="LEUCINE RICH REPEAT CONTAINING 53"/>
    <property type="match status" value="1"/>
</dbReference>
<reference evidence="8" key="3">
    <citation type="submission" date="2025-04" db="UniProtKB">
        <authorList>
            <consortium name="RefSeq"/>
        </authorList>
    </citation>
    <scope>IDENTIFICATION</scope>
    <source>
        <strain evidence="8">Aabys</strain>
    </source>
</reference>
<feature type="signal peptide" evidence="4">
    <location>
        <begin position="1"/>
        <end position="28"/>
    </location>
</feature>
<name>T1PJM3_MUSDO</name>
<evidence type="ECO:0000313" key="5">
    <source>
        <dbReference type="EMBL" id="AFP63523.1"/>
    </source>
</evidence>
<feature type="chain" id="PRO_5014313696" evidence="4">
    <location>
        <begin position="29"/>
        <end position="643"/>
    </location>
</feature>
<dbReference type="EMBL" id="KA648894">
    <property type="protein sequence ID" value="AFP63523.1"/>
    <property type="molecule type" value="mRNA"/>
</dbReference>
<feature type="transmembrane region" description="Helical" evidence="3">
    <location>
        <begin position="506"/>
        <end position="530"/>
    </location>
</feature>
<dbReference type="PANTHER" id="PTHR24366">
    <property type="entry name" value="IG(IMMUNOGLOBULIN) AND LRR(LEUCINE RICH REPEAT) DOMAINS"/>
    <property type="match status" value="1"/>
</dbReference>
<dbReference type="STRING" id="7370.T1PJM3"/>
<dbReference type="SMART" id="SM00365">
    <property type="entry name" value="LRR_SD22"/>
    <property type="match status" value="3"/>
</dbReference>
<dbReference type="InterPro" id="IPR001611">
    <property type="entry name" value="Leu-rich_rpt"/>
</dbReference>
<reference evidence="6" key="2">
    <citation type="submission" date="2021-01" db="UniProtKB">
        <authorList>
            <consortium name="EnsemblMetazoa"/>
        </authorList>
    </citation>
    <scope>IDENTIFICATION</scope>
    <source>
        <strain evidence="6">Aabys</strain>
    </source>
</reference>
<dbReference type="SUPFAM" id="SSF52058">
    <property type="entry name" value="L domain-like"/>
    <property type="match status" value="1"/>
</dbReference>